<dbReference type="AlphaFoldDB" id="A0A6P4JE16"/>
<dbReference type="GeneID" id="108082731"/>
<evidence type="ECO:0000313" key="1">
    <source>
        <dbReference type="Proteomes" id="UP001652661"/>
    </source>
</evidence>
<organism evidence="1 2">
    <name type="scientific">Drosophila kikkawai</name>
    <name type="common">Fruit fly</name>
    <dbReference type="NCBI Taxonomy" id="30033"/>
    <lineage>
        <taxon>Eukaryota</taxon>
        <taxon>Metazoa</taxon>
        <taxon>Ecdysozoa</taxon>
        <taxon>Arthropoda</taxon>
        <taxon>Hexapoda</taxon>
        <taxon>Insecta</taxon>
        <taxon>Pterygota</taxon>
        <taxon>Neoptera</taxon>
        <taxon>Endopterygota</taxon>
        <taxon>Diptera</taxon>
        <taxon>Brachycera</taxon>
        <taxon>Muscomorpha</taxon>
        <taxon>Ephydroidea</taxon>
        <taxon>Drosophilidae</taxon>
        <taxon>Drosophila</taxon>
        <taxon>Sophophora</taxon>
    </lineage>
</organism>
<dbReference type="RefSeq" id="XP_017033726.1">
    <property type="nucleotide sequence ID" value="XM_017178237.3"/>
</dbReference>
<sequence length="97" mass="11023">MCPKEPVDSSLLPDCRIANRVLLFTLLQTLQAEERRMEEVDVQLRDRYDVFRQVLANYPVPVEEDSVVITAGGDSSGNEIFEASLESDSRRIPNRVN</sequence>
<protein>
    <submittedName>
        <fullName evidence="2">Uncharacterized protein</fullName>
    </submittedName>
</protein>
<evidence type="ECO:0000313" key="2">
    <source>
        <dbReference type="RefSeq" id="XP_017033726.1"/>
    </source>
</evidence>
<proteinExistence type="predicted"/>
<reference evidence="2" key="2">
    <citation type="submission" date="2025-08" db="UniProtKB">
        <authorList>
            <consortium name="RefSeq"/>
        </authorList>
    </citation>
    <scope>IDENTIFICATION</scope>
    <source>
        <strain evidence="2">14028-0561.14</strain>
        <tissue evidence="2">Whole fly</tissue>
    </source>
</reference>
<dbReference type="Proteomes" id="UP001652661">
    <property type="component" value="Chromosome 2L"/>
</dbReference>
<name>A0A6P4JE16_DROKI</name>
<dbReference type="OrthoDB" id="7868191at2759"/>
<accession>A0A6P4JE16</accession>
<keyword evidence="1" id="KW-1185">Reference proteome</keyword>
<gene>
    <name evidence="2" type="primary">LOC108082731</name>
</gene>
<reference evidence="1" key="1">
    <citation type="submission" date="2025-05" db="UniProtKB">
        <authorList>
            <consortium name="RefSeq"/>
        </authorList>
    </citation>
    <scope>NUCLEOTIDE SEQUENCE [LARGE SCALE GENOMIC DNA]</scope>
    <source>
        <strain evidence="1">14028-0561.14</strain>
    </source>
</reference>